<comment type="caution">
    <text evidence="1">The sequence shown here is derived from an EMBL/GenBank/DDBJ whole genome shotgun (WGS) entry which is preliminary data.</text>
</comment>
<dbReference type="Proteomes" id="UP001234880">
    <property type="component" value="Unassembled WGS sequence"/>
</dbReference>
<proteinExistence type="predicted"/>
<organism evidence="1 2">
    <name type="scientific">Streptomyces demainii</name>
    <dbReference type="NCBI Taxonomy" id="588122"/>
    <lineage>
        <taxon>Bacteria</taxon>
        <taxon>Bacillati</taxon>
        <taxon>Actinomycetota</taxon>
        <taxon>Actinomycetes</taxon>
        <taxon>Kitasatosporales</taxon>
        <taxon>Streptomycetaceae</taxon>
        <taxon>Streptomyces</taxon>
    </lineage>
</organism>
<evidence type="ECO:0000313" key="1">
    <source>
        <dbReference type="EMBL" id="MDP9608330.1"/>
    </source>
</evidence>
<keyword evidence="2" id="KW-1185">Reference proteome</keyword>
<evidence type="ECO:0000313" key="2">
    <source>
        <dbReference type="Proteomes" id="UP001234880"/>
    </source>
</evidence>
<reference evidence="1 2" key="1">
    <citation type="submission" date="2023-07" db="EMBL/GenBank/DDBJ databases">
        <title>Sequencing the genomes of 1000 actinobacteria strains.</title>
        <authorList>
            <person name="Klenk H.-P."/>
        </authorList>
    </citation>
    <scope>NUCLEOTIDE SEQUENCE [LARGE SCALE GENOMIC DNA]</scope>
    <source>
        <strain evidence="1 2">DSM 41600</strain>
    </source>
</reference>
<dbReference type="RefSeq" id="WP_307110043.1">
    <property type="nucleotide sequence ID" value="NZ_JAURUE010000001.1"/>
</dbReference>
<dbReference type="EMBL" id="JAURUE010000001">
    <property type="protein sequence ID" value="MDP9608330.1"/>
    <property type="molecule type" value="Genomic_DNA"/>
</dbReference>
<accession>A0ABT9KJH6</accession>
<protein>
    <submittedName>
        <fullName evidence="1">Uncharacterized protein</fullName>
    </submittedName>
</protein>
<name>A0ABT9KJH6_9ACTN</name>
<gene>
    <name evidence="1" type="ORF">JOF35_000607</name>
</gene>
<sequence>MESRAGSLELVGGVRAGVGGEVGVVGPRMVPDGEAVGEAGAATAEERDSQVIGVW</sequence>